<comment type="caution">
    <text evidence="2">The sequence shown here is derived from an EMBL/GenBank/DDBJ whole genome shotgun (WGS) entry which is preliminary data.</text>
</comment>
<proteinExistence type="predicted"/>
<accession>A0A4Q9KX51</accession>
<protein>
    <submittedName>
        <fullName evidence="2">Uncharacterized protein</fullName>
    </submittedName>
</protein>
<evidence type="ECO:0000256" key="1">
    <source>
        <dbReference type="SAM" id="MobiDB-lite"/>
    </source>
</evidence>
<dbReference type="VEuPathDB" id="MicrosporidiaDB:CWI37_1518p0010"/>
<organism evidence="2 3">
    <name type="scientific">Hamiltosporidium tvaerminnensis</name>
    <dbReference type="NCBI Taxonomy" id="1176355"/>
    <lineage>
        <taxon>Eukaryota</taxon>
        <taxon>Fungi</taxon>
        <taxon>Fungi incertae sedis</taxon>
        <taxon>Microsporidia</taxon>
        <taxon>Dubosqiidae</taxon>
        <taxon>Hamiltosporidium</taxon>
    </lineage>
</organism>
<gene>
    <name evidence="2" type="ORF">CWI37_1518p0010</name>
</gene>
<evidence type="ECO:0000313" key="3">
    <source>
        <dbReference type="Proteomes" id="UP000292362"/>
    </source>
</evidence>
<dbReference type="AlphaFoldDB" id="A0A4Q9KX51"/>
<reference evidence="2 3" key="1">
    <citation type="submission" date="2017-12" db="EMBL/GenBank/DDBJ databases">
        <authorList>
            <person name="Pombert J.-F."/>
            <person name="Haag K.L."/>
            <person name="Ebert D."/>
        </authorList>
    </citation>
    <scope>NUCLEOTIDE SEQUENCE [LARGE SCALE GENOMIC DNA]</scope>
    <source>
        <strain evidence="2">FI-OER-3-3</strain>
    </source>
</reference>
<dbReference type="EMBL" id="PITJ01001518">
    <property type="protein sequence ID" value="TBT98970.1"/>
    <property type="molecule type" value="Genomic_DNA"/>
</dbReference>
<evidence type="ECO:0000313" key="2">
    <source>
        <dbReference type="EMBL" id="TBT98970.1"/>
    </source>
</evidence>
<dbReference type="Proteomes" id="UP000292362">
    <property type="component" value="Unassembled WGS sequence"/>
</dbReference>
<name>A0A4Q9KX51_9MICR</name>
<sequence length="91" mass="10799">MKEDKTIASEKKINSPNISEIPHLNVNKPIEIKDDNLEDPNCKNTDFFRVKSFIEKHITPDHILNRRYEHQNGPMQLSEYEHKNKSKKENK</sequence>
<feature type="region of interest" description="Disordered" evidence="1">
    <location>
        <begin position="65"/>
        <end position="91"/>
    </location>
</feature>
<feature type="compositionally biased region" description="Basic and acidic residues" evidence="1">
    <location>
        <begin position="79"/>
        <end position="91"/>
    </location>
</feature>